<evidence type="ECO:0000256" key="5">
    <source>
        <dbReference type="ARBA" id="ARBA00022989"/>
    </source>
</evidence>
<feature type="transmembrane region" description="Helical" evidence="8">
    <location>
        <begin position="291"/>
        <end position="314"/>
    </location>
</feature>
<feature type="transmembrane region" description="Helical" evidence="8">
    <location>
        <begin position="254"/>
        <end position="271"/>
    </location>
</feature>
<feature type="region of interest" description="Disordered" evidence="7">
    <location>
        <begin position="1"/>
        <end position="39"/>
    </location>
</feature>
<reference evidence="9 10" key="1">
    <citation type="submission" date="2020-12" db="EMBL/GenBank/DDBJ databases">
        <authorList>
            <person name="Kusuma A.B."/>
            <person name="Nouioui I."/>
            <person name="Goodfellow M."/>
        </authorList>
    </citation>
    <scope>NUCLEOTIDE SEQUENCE [LARGE SCALE GENOMIC DNA]</scope>
    <source>
        <strain evidence="9 10">DSM 41764</strain>
    </source>
</reference>
<comment type="subcellular location">
    <subcellularLocation>
        <location evidence="1">Cell membrane</location>
        <topology evidence="1">Multi-pass membrane protein</topology>
    </subcellularLocation>
</comment>
<comment type="similarity">
    <text evidence="2">Belongs to the UPF0324 family.</text>
</comment>
<accession>A0ABS0RFC4</accession>
<dbReference type="InterPro" id="IPR018383">
    <property type="entry name" value="UPF0324_pro"/>
</dbReference>
<feature type="transmembrane region" description="Helical" evidence="8">
    <location>
        <begin position="326"/>
        <end position="346"/>
    </location>
</feature>
<gene>
    <name evidence="9" type="ORF">JBF12_21950</name>
</gene>
<evidence type="ECO:0000256" key="1">
    <source>
        <dbReference type="ARBA" id="ARBA00004651"/>
    </source>
</evidence>
<feature type="transmembrane region" description="Helical" evidence="8">
    <location>
        <begin position="124"/>
        <end position="148"/>
    </location>
</feature>
<evidence type="ECO:0000256" key="4">
    <source>
        <dbReference type="ARBA" id="ARBA00022692"/>
    </source>
</evidence>
<evidence type="ECO:0000313" key="9">
    <source>
        <dbReference type="EMBL" id="MBI0315594.1"/>
    </source>
</evidence>
<dbReference type="Proteomes" id="UP000638849">
    <property type="component" value="Unassembled WGS sequence"/>
</dbReference>
<sequence>MSEDLDRTAPARPEAAARPEGEPARPEGEPARPEAEPARAPRSAVAPLVPGLALVLALAVAGTAVGELLPLVGGPVAGIVLGVLLAATKRPGARWRPGIGFASNRVLQTSVVVLGAQLSPAQIVQVGVGSIPVLIGSLVVCLTAAYGIGRWLGIVGDLRTLIGVGTGVCGASAIAATAPVIGAAGVEVAYAVSTIFLFNVAAVLTFPLLGHLLGMSGHSFGLFAGTAVNDTSSVVAAATSYGGTAADHAVVVKLTRSLMIIPICVGLAWLVRRRDRAVAAAEATARPRLRVVKLVPGFLIGFLLMTAANGIGLIPAAAHHGLGELSVFLITVALSATGLSTDLAALRRTGARPLVLGACLWVVVSVTSLVLQLLTGSL</sequence>
<evidence type="ECO:0000256" key="7">
    <source>
        <dbReference type="SAM" id="MobiDB-lite"/>
    </source>
</evidence>
<evidence type="ECO:0000256" key="8">
    <source>
        <dbReference type="SAM" id="Phobius"/>
    </source>
</evidence>
<name>A0ABS0RFC4_9ACTN</name>
<proteinExistence type="inferred from homology"/>
<dbReference type="RefSeq" id="WP_198278524.1">
    <property type="nucleotide sequence ID" value="NZ_BAAAIF010000014.1"/>
</dbReference>
<dbReference type="EMBL" id="JAEEAQ010000210">
    <property type="protein sequence ID" value="MBI0315594.1"/>
    <property type="molecule type" value="Genomic_DNA"/>
</dbReference>
<keyword evidence="10" id="KW-1185">Reference proteome</keyword>
<keyword evidence="3" id="KW-1003">Cell membrane</keyword>
<feature type="transmembrane region" description="Helical" evidence="8">
    <location>
        <begin position="188"/>
        <end position="209"/>
    </location>
</feature>
<feature type="transmembrane region" description="Helical" evidence="8">
    <location>
        <begin position="68"/>
        <end position="87"/>
    </location>
</feature>
<feature type="transmembrane region" description="Helical" evidence="8">
    <location>
        <begin position="44"/>
        <end position="62"/>
    </location>
</feature>
<keyword evidence="5 8" id="KW-1133">Transmembrane helix</keyword>
<dbReference type="PANTHER" id="PTHR30106">
    <property type="entry name" value="INNER MEMBRANE PROTEIN YEIH-RELATED"/>
    <property type="match status" value="1"/>
</dbReference>
<evidence type="ECO:0000313" key="10">
    <source>
        <dbReference type="Proteomes" id="UP000638849"/>
    </source>
</evidence>
<protein>
    <submittedName>
        <fullName evidence="9">Sulfate exporter family transporter</fullName>
    </submittedName>
</protein>
<organism evidence="9 10">
    <name type="scientific">Streptomyces javensis</name>
    <dbReference type="NCBI Taxonomy" id="114698"/>
    <lineage>
        <taxon>Bacteria</taxon>
        <taxon>Bacillati</taxon>
        <taxon>Actinomycetota</taxon>
        <taxon>Actinomycetes</taxon>
        <taxon>Kitasatosporales</taxon>
        <taxon>Streptomycetaceae</taxon>
        <taxon>Streptomyces</taxon>
        <taxon>Streptomyces violaceusniger group</taxon>
    </lineage>
</organism>
<evidence type="ECO:0000256" key="6">
    <source>
        <dbReference type="ARBA" id="ARBA00023136"/>
    </source>
</evidence>
<feature type="transmembrane region" description="Helical" evidence="8">
    <location>
        <begin position="353"/>
        <end position="374"/>
    </location>
</feature>
<comment type="caution">
    <text evidence="9">The sequence shown here is derived from an EMBL/GenBank/DDBJ whole genome shotgun (WGS) entry which is preliminary data.</text>
</comment>
<dbReference type="PANTHER" id="PTHR30106:SF1">
    <property type="entry name" value="UPF0324 MEMBRANE PROTEIN FN0533"/>
    <property type="match status" value="1"/>
</dbReference>
<keyword evidence="6 8" id="KW-0472">Membrane</keyword>
<feature type="transmembrane region" description="Helical" evidence="8">
    <location>
        <begin position="160"/>
        <end position="182"/>
    </location>
</feature>
<dbReference type="Pfam" id="PF03601">
    <property type="entry name" value="Cons_hypoth698"/>
    <property type="match status" value="1"/>
</dbReference>
<keyword evidence="4 8" id="KW-0812">Transmembrane</keyword>
<evidence type="ECO:0000256" key="3">
    <source>
        <dbReference type="ARBA" id="ARBA00022475"/>
    </source>
</evidence>
<evidence type="ECO:0000256" key="2">
    <source>
        <dbReference type="ARBA" id="ARBA00007977"/>
    </source>
</evidence>